<keyword evidence="1" id="KW-1133">Transmembrane helix</keyword>
<evidence type="ECO:0000313" key="2">
    <source>
        <dbReference type="EMBL" id="SFS33806.1"/>
    </source>
</evidence>
<dbReference type="AlphaFoldDB" id="A0A1I6P0Q7"/>
<keyword evidence="1" id="KW-0472">Membrane</keyword>
<dbReference type="Proteomes" id="UP000199312">
    <property type="component" value="Unassembled WGS sequence"/>
</dbReference>
<dbReference type="STRING" id="593133.SAMN04488006_0788"/>
<name>A0A1I6P0Q7_9FLAO</name>
<feature type="transmembrane region" description="Helical" evidence="1">
    <location>
        <begin position="23"/>
        <end position="40"/>
    </location>
</feature>
<protein>
    <submittedName>
        <fullName evidence="2">Uncharacterized protein</fullName>
    </submittedName>
</protein>
<gene>
    <name evidence="2" type="ORF">SAMN04488006_0788</name>
</gene>
<keyword evidence="1" id="KW-0812">Transmembrane</keyword>
<dbReference type="RefSeq" id="WP_090222872.1">
    <property type="nucleotide sequence ID" value="NZ_FOZP01000001.1"/>
</dbReference>
<reference evidence="3" key="1">
    <citation type="submission" date="2016-10" db="EMBL/GenBank/DDBJ databases">
        <authorList>
            <person name="Varghese N."/>
            <person name="Submissions S."/>
        </authorList>
    </citation>
    <scope>NUCLEOTIDE SEQUENCE [LARGE SCALE GENOMIC DNA]</scope>
    <source>
        <strain evidence="3">DSM 24450</strain>
    </source>
</reference>
<evidence type="ECO:0000256" key="1">
    <source>
        <dbReference type="SAM" id="Phobius"/>
    </source>
</evidence>
<proteinExistence type="predicted"/>
<keyword evidence="3" id="KW-1185">Reference proteome</keyword>
<organism evidence="2 3">
    <name type="scientific">Lutibacter maritimus</name>
    <dbReference type="NCBI Taxonomy" id="593133"/>
    <lineage>
        <taxon>Bacteria</taxon>
        <taxon>Pseudomonadati</taxon>
        <taxon>Bacteroidota</taxon>
        <taxon>Flavobacteriia</taxon>
        <taxon>Flavobacteriales</taxon>
        <taxon>Flavobacteriaceae</taxon>
        <taxon>Lutibacter</taxon>
    </lineage>
</organism>
<evidence type="ECO:0000313" key="3">
    <source>
        <dbReference type="Proteomes" id="UP000199312"/>
    </source>
</evidence>
<dbReference type="EMBL" id="FOZP01000001">
    <property type="protein sequence ID" value="SFS33806.1"/>
    <property type="molecule type" value="Genomic_DNA"/>
</dbReference>
<accession>A0A1I6P0Q7</accession>
<sequence>MAIQDSTQQLNAVTSNLDFISKLIEHLIWPFTLLIIFIIFRKHFSDIMRKLSGIDATATGISLKFDQQIDKAIENFLPTQDENNLIAKSAFKIGEEEQPEIPKTPFQQMLQLRDNLNHRIILKSQENNISTLSKSSIELKNELLQSGNITAKNAKLFQTLIDLTNASDKTISQAQVNKVQLLFNNLKL</sequence>
<dbReference type="OrthoDB" id="1448613at2"/>